<proteinExistence type="inferred from homology"/>
<evidence type="ECO:0000256" key="3">
    <source>
        <dbReference type="ARBA" id="ARBA00022692"/>
    </source>
</evidence>
<dbReference type="EMBL" id="JBHUII010000001">
    <property type="protein sequence ID" value="MFD2204347.1"/>
    <property type="molecule type" value="Genomic_DNA"/>
</dbReference>
<evidence type="ECO:0000313" key="7">
    <source>
        <dbReference type="EMBL" id="MFD2204347.1"/>
    </source>
</evidence>
<comment type="caution">
    <text evidence="7">The sequence shown here is derived from an EMBL/GenBank/DDBJ whole genome shotgun (WGS) entry which is preliminary data.</text>
</comment>
<dbReference type="Proteomes" id="UP001597294">
    <property type="component" value="Unassembled WGS sequence"/>
</dbReference>
<organism evidence="7 8">
    <name type="scientific">Kiloniella antarctica</name>
    <dbReference type="NCBI Taxonomy" id="1550907"/>
    <lineage>
        <taxon>Bacteria</taxon>
        <taxon>Pseudomonadati</taxon>
        <taxon>Pseudomonadota</taxon>
        <taxon>Alphaproteobacteria</taxon>
        <taxon>Rhodospirillales</taxon>
        <taxon>Kiloniellaceae</taxon>
        <taxon>Kiloniella</taxon>
    </lineage>
</organism>
<dbReference type="PANTHER" id="PTHR23427:SF2">
    <property type="entry name" value="SURFEIT LOCUS PROTEIN 1"/>
    <property type="match status" value="1"/>
</dbReference>
<reference evidence="8" key="1">
    <citation type="journal article" date="2019" name="Int. J. Syst. Evol. Microbiol.">
        <title>The Global Catalogue of Microorganisms (GCM) 10K type strain sequencing project: providing services to taxonomists for standard genome sequencing and annotation.</title>
        <authorList>
            <consortium name="The Broad Institute Genomics Platform"/>
            <consortium name="The Broad Institute Genome Sequencing Center for Infectious Disease"/>
            <person name="Wu L."/>
            <person name="Ma J."/>
        </authorList>
    </citation>
    <scope>NUCLEOTIDE SEQUENCE [LARGE SCALE GENOMIC DNA]</scope>
    <source>
        <strain evidence="8">CGMCC 4.7192</strain>
    </source>
</reference>
<keyword evidence="8" id="KW-1185">Reference proteome</keyword>
<dbReference type="InterPro" id="IPR045214">
    <property type="entry name" value="Surf1/Surf4"/>
</dbReference>
<evidence type="ECO:0000256" key="6">
    <source>
        <dbReference type="RuleBase" id="RU363076"/>
    </source>
</evidence>
<comment type="similarity">
    <text evidence="2 6">Belongs to the SURF1 family.</text>
</comment>
<keyword evidence="5 6" id="KW-0472">Membrane</keyword>
<protein>
    <recommendedName>
        <fullName evidence="6">SURF1-like protein</fullName>
    </recommendedName>
</protein>
<evidence type="ECO:0000256" key="4">
    <source>
        <dbReference type="ARBA" id="ARBA00022989"/>
    </source>
</evidence>
<keyword evidence="3 6" id="KW-0812">Transmembrane</keyword>
<name>A0ABW5BE23_9PROT</name>
<dbReference type="PROSITE" id="PS50895">
    <property type="entry name" value="SURF1"/>
    <property type="match status" value="1"/>
</dbReference>
<evidence type="ECO:0000313" key="8">
    <source>
        <dbReference type="Proteomes" id="UP001597294"/>
    </source>
</evidence>
<dbReference type="CDD" id="cd06662">
    <property type="entry name" value="SURF1"/>
    <property type="match status" value="1"/>
</dbReference>
<accession>A0ABW5BE23</accession>
<dbReference type="RefSeq" id="WP_380247835.1">
    <property type="nucleotide sequence ID" value="NZ_JBHUII010000001.1"/>
</dbReference>
<dbReference type="InterPro" id="IPR002994">
    <property type="entry name" value="Surf1/Shy1"/>
</dbReference>
<keyword evidence="4 6" id="KW-1133">Transmembrane helix</keyword>
<evidence type="ECO:0000256" key="2">
    <source>
        <dbReference type="ARBA" id="ARBA00007165"/>
    </source>
</evidence>
<keyword evidence="6" id="KW-1003">Cell membrane</keyword>
<dbReference type="PANTHER" id="PTHR23427">
    <property type="entry name" value="SURFEIT LOCUS PROTEIN"/>
    <property type="match status" value="1"/>
</dbReference>
<evidence type="ECO:0000256" key="1">
    <source>
        <dbReference type="ARBA" id="ARBA00004370"/>
    </source>
</evidence>
<feature type="transmembrane region" description="Helical" evidence="6">
    <location>
        <begin position="12"/>
        <end position="35"/>
    </location>
</feature>
<sequence>MTKGVARKFQPTFWPTIFSIFVIILALCLGTWQIYRMEWKEDQILLRTERSIAEPFSFVERFPGEVENPKADEFLKVWVEGEFQHDKEFYLGARSLDRRLGLQVVTPLLMNDGREILINRGFILSELKDPSTRQEAQVTGTVKVEGLIRIGGWKGYEFVRPQNDPVKNFWFYVDNDVMSKTVDLNNPVKSVYLDAGPDVNPGGYPLGGQTRIELVNNHLTYVLTWFSMALILAVIYFIFHYRPVLKKEDE</sequence>
<evidence type="ECO:0000256" key="5">
    <source>
        <dbReference type="ARBA" id="ARBA00023136"/>
    </source>
</evidence>
<dbReference type="Pfam" id="PF02104">
    <property type="entry name" value="SURF1"/>
    <property type="match status" value="1"/>
</dbReference>
<feature type="transmembrane region" description="Helical" evidence="6">
    <location>
        <begin position="219"/>
        <end position="239"/>
    </location>
</feature>
<comment type="subcellular location">
    <subcellularLocation>
        <location evidence="6">Cell membrane</location>
        <topology evidence="6">Multi-pass membrane protein</topology>
    </subcellularLocation>
    <subcellularLocation>
        <location evidence="1">Membrane</location>
    </subcellularLocation>
</comment>
<gene>
    <name evidence="7" type="ORF">ACFSKO_01925</name>
</gene>